<keyword evidence="1" id="KW-0808">Transferase</keyword>
<keyword evidence="5" id="KW-1185">Reference proteome</keyword>
<protein>
    <submittedName>
        <fullName evidence="4">GCN5 family N-acetyltransferase</fullName>
    </submittedName>
</protein>
<dbReference type="PROSITE" id="PS51186">
    <property type="entry name" value="GNAT"/>
    <property type="match status" value="1"/>
</dbReference>
<sequence>MLALHPARVEDAEAYLAFFAGLIATADTMLPTPQEYQSRTAAEIASTFSRFAEQDNQLFLLAWQDGQLAGFITVTGGMARKNRGCGHIVAGVDPAFRRQGVARALFAAAEDWAREAGFWRLELTVMAHNEAARQLYLAAGFTVEGCKRAALCWDDRVVDEFLMGKVLLQAPLPT</sequence>
<name>A0ABQ5YKN4_9NEIS</name>
<evidence type="ECO:0000256" key="1">
    <source>
        <dbReference type="ARBA" id="ARBA00022679"/>
    </source>
</evidence>
<dbReference type="Gene3D" id="3.40.630.30">
    <property type="match status" value="1"/>
</dbReference>
<dbReference type="InterPro" id="IPR050832">
    <property type="entry name" value="Bact_Acetyltransf"/>
</dbReference>
<organism evidence="4 5">
    <name type="scientific">Chitinimonas prasina</name>
    <dbReference type="NCBI Taxonomy" id="1434937"/>
    <lineage>
        <taxon>Bacteria</taxon>
        <taxon>Pseudomonadati</taxon>
        <taxon>Pseudomonadota</taxon>
        <taxon>Betaproteobacteria</taxon>
        <taxon>Neisseriales</taxon>
        <taxon>Chitinibacteraceae</taxon>
        <taxon>Chitinimonas</taxon>
    </lineage>
</organism>
<accession>A0ABQ5YKN4</accession>
<keyword evidence="2" id="KW-0012">Acyltransferase</keyword>
<evidence type="ECO:0000256" key="2">
    <source>
        <dbReference type="ARBA" id="ARBA00023315"/>
    </source>
</evidence>
<dbReference type="Pfam" id="PF00583">
    <property type="entry name" value="Acetyltransf_1"/>
    <property type="match status" value="1"/>
</dbReference>
<dbReference type="SUPFAM" id="SSF55729">
    <property type="entry name" value="Acyl-CoA N-acyltransferases (Nat)"/>
    <property type="match status" value="1"/>
</dbReference>
<comment type="caution">
    <text evidence="4">The sequence shown here is derived from an EMBL/GenBank/DDBJ whole genome shotgun (WGS) entry which is preliminary data.</text>
</comment>
<dbReference type="PANTHER" id="PTHR43877:SF2">
    <property type="entry name" value="AMINOALKYLPHOSPHONATE N-ACETYLTRANSFERASE-RELATED"/>
    <property type="match status" value="1"/>
</dbReference>
<dbReference type="Proteomes" id="UP001156706">
    <property type="component" value="Unassembled WGS sequence"/>
</dbReference>
<dbReference type="InterPro" id="IPR000182">
    <property type="entry name" value="GNAT_dom"/>
</dbReference>
<gene>
    <name evidence="4" type="ORF">GCM10007907_37880</name>
</gene>
<dbReference type="InterPro" id="IPR016181">
    <property type="entry name" value="Acyl_CoA_acyltransferase"/>
</dbReference>
<dbReference type="EMBL" id="BSOG01000006">
    <property type="protein sequence ID" value="GLR14998.1"/>
    <property type="molecule type" value="Genomic_DNA"/>
</dbReference>
<evidence type="ECO:0000259" key="3">
    <source>
        <dbReference type="PROSITE" id="PS51186"/>
    </source>
</evidence>
<reference evidence="5" key="1">
    <citation type="journal article" date="2019" name="Int. J. Syst. Evol. Microbiol.">
        <title>The Global Catalogue of Microorganisms (GCM) 10K type strain sequencing project: providing services to taxonomists for standard genome sequencing and annotation.</title>
        <authorList>
            <consortium name="The Broad Institute Genomics Platform"/>
            <consortium name="The Broad Institute Genome Sequencing Center for Infectious Disease"/>
            <person name="Wu L."/>
            <person name="Ma J."/>
        </authorList>
    </citation>
    <scope>NUCLEOTIDE SEQUENCE [LARGE SCALE GENOMIC DNA]</scope>
    <source>
        <strain evidence="5">NBRC 110044</strain>
    </source>
</reference>
<proteinExistence type="predicted"/>
<dbReference type="PANTHER" id="PTHR43877">
    <property type="entry name" value="AMINOALKYLPHOSPHONATE N-ACETYLTRANSFERASE-RELATED-RELATED"/>
    <property type="match status" value="1"/>
</dbReference>
<dbReference type="RefSeq" id="WP_284198064.1">
    <property type="nucleotide sequence ID" value="NZ_BSOG01000006.1"/>
</dbReference>
<evidence type="ECO:0000313" key="5">
    <source>
        <dbReference type="Proteomes" id="UP001156706"/>
    </source>
</evidence>
<evidence type="ECO:0000313" key="4">
    <source>
        <dbReference type="EMBL" id="GLR14998.1"/>
    </source>
</evidence>
<feature type="domain" description="N-acetyltransferase" evidence="3">
    <location>
        <begin position="2"/>
        <end position="168"/>
    </location>
</feature>
<dbReference type="CDD" id="cd04301">
    <property type="entry name" value="NAT_SF"/>
    <property type="match status" value="1"/>
</dbReference>